<gene>
    <name evidence="1" type="ORF">H114_32634</name>
</gene>
<dbReference type="PATRIC" id="fig|1284664.3.peg.6534"/>
<comment type="caution">
    <text evidence="1">The sequence shown here is derived from an EMBL/GenBank/DDBJ whole genome shotgun (WGS) entry which is preliminary data.</text>
</comment>
<dbReference type="EMBL" id="AOHP01000169">
    <property type="protein sequence ID" value="EMF20388.1"/>
    <property type="molecule type" value="Genomic_DNA"/>
</dbReference>
<accession>M3C8I3</accession>
<reference evidence="1 2" key="1">
    <citation type="journal article" date="2013" name="Genome Announc.">
        <title>Draft Genome Sequence of Streptomyces gancidicus Strain BKS 13-15.</title>
        <authorList>
            <person name="Kumar S."/>
            <person name="Kaur N."/>
            <person name="Singh N.K."/>
            <person name="Raghava G.P."/>
            <person name="Mayilraj S."/>
        </authorList>
    </citation>
    <scope>NUCLEOTIDE SEQUENCE [LARGE SCALE GENOMIC DNA]</scope>
    <source>
        <strain evidence="1 2">BKS 13-15</strain>
    </source>
</reference>
<dbReference type="InterPro" id="IPR045638">
    <property type="entry name" value="DUF6409"/>
</dbReference>
<dbReference type="Pfam" id="PF19947">
    <property type="entry name" value="DUF6409"/>
    <property type="match status" value="1"/>
</dbReference>
<organism evidence="1 2">
    <name type="scientific">Streptomyces gancidicus BKS 13-15</name>
    <dbReference type="NCBI Taxonomy" id="1284664"/>
    <lineage>
        <taxon>Bacteria</taxon>
        <taxon>Bacillati</taxon>
        <taxon>Actinomycetota</taxon>
        <taxon>Actinomycetes</taxon>
        <taxon>Kitasatosporales</taxon>
        <taxon>Streptomycetaceae</taxon>
        <taxon>Streptomyces</taxon>
        <taxon>Streptomyces pseudogriseolus group</taxon>
    </lineage>
</organism>
<keyword evidence="2" id="KW-1185">Reference proteome</keyword>
<name>M3C8I3_STREZ</name>
<dbReference type="OrthoDB" id="4328049at2"/>
<protein>
    <submittedName>
        <fullName evidence="1">Uncharacterized protein</fullName>
    </submittedName>
</protein>
<sequence>MTATHQTYTAGDVVTGRPVRHMEPQARRKGIVLRLFGTDPSAGYIVWWYGMGPASMKTTSLMFPRELTPAGTLDDLSEAVLRRIERGCGTYGDAHGVGLAASRRRVQRRNARREAAQALRYRIRKLRGGWAVEDTASGDIWTGLTYAGAVALQSQRERSHTTP</sequence>
<evidence type="ECO:0000313" key="2">
    <source>
        <dbReference type="Proteomes" id="UP000011732"/>
    </source>
</evidence>
<evidence type="ECO:0000313" key="1">
    <source>
        <dbReference type="EMBL" id="EMF20388.1"/>
    </source>
</evidence>
<dbReference type="RefSeq" id="WP_006136752.1">
    <property type="nucleotide sequence ID" value="NZ_AOHP01000169.1"/>
</dbReference>
<dbReference type="AlphaFoldDB" id="M3C8I3"/>
<proteinExistence type="predicted"/>
<dbReference type="Proteomes" id="UP000011732">
    <property type="component" value="Unassembled WGS sequence"/>
</dbReference>